<sequence>MKRAILVFLLLVAAPAGVWASGLEFSVAPGAIDIGSTYNGTSLAIDGRVPEGSQVVARVVGAPQNLALKQKGKVFGLLWMNMNTLHFSGVPSVCLIDASAPLQTLGAAGAGLGLTGLTDKIGIEPSNADRSVLLPEFLRLKGHEGLYRETAGGVTLGQVQDGRQAFSLRLPIPSRLSPGSYAVEVYAVKDGAVVAQASRTVEARLTGAPAFLANLAFNHAAWYGVLASVIAILGGLAIGLVFQSKGAH</sequence>
<gene>
    <name evidence="3" type="ORF">B193_1445</name>
</gene>
<evidence type="ECO:0000313" key="3">
    <source>
        <dbReference type="EMBL" id="EKO39819.1"/>
    </source>
</evidence>
<feature type="chain" id="PRO_5003891355" evidence="2">
    <location>
        <begin position="21"/>
        <end position="248"/>
    </location>
</feature>
<feature type="signal peptide" evidence="2">
    <location>
        <begin position="1"/>
        <end position="20"/>
    </location>
</feature>
<dbReference type="AlphaFoldDB" id="K6GFF0"/>
<name>K6GFF0_9BACT</name>
<evidence type="ECO:0000256" key="1">
    <source>
        <dbReference type="SAM" id="Phobius"/>
    </source>
</evidence>
<dbReference type="PATRIC" id="fig|1206767.3.peg.1406"/>
<keyword evidence="1" id="KW-0472">Membrane</keyword>
<keyword evidence="2" id="KW-0732">Signal</keyword>
<dbReference type="InterPro" id="IPR019088">
    <property type="entry name" value="CHP02186-rel_TM"/>
</dbReference>
<evidence type="ECO:0000313" key="4">
    <source>
        <dbReference type="Proteomes" id="UP000006272"/>
    </source>
</evidence>
<reference evidence="3 4" key="1">
    <citation type="submission" date="2012-07" db="EMBL/GenBank/DDBJ databases">
        <title>Draft genome sequence of Desulfovibrio magneticus str. Maddingley MBC34 obtained from a metagenomic sequence of a methanogenic enrichment isolated from coal-seam formation water in Victoria, Australia.</title>
        <authorList>
            <person name="Greenfield P."/>
            <person name="Hendry P."/>
            <person name="Li D."/>
            <person name="Rosewarne C.P."/>
            <person name="Tran-Dinh N."/>
            <person name="Elbourne L.D.H."/>
            <person name="Paulsen I.T."/>
            <person name="Midgley D.J."/>
        </authorList>
    </citation>
    <scope>NUCLEOTIDE SEQUENCE [LARGE SCALE GENOMIC DNA]</scope>
    <source>
        <strain evidence="4">Maddingley MBC34</strain>
    </source>
</reference>
<organism evidence="3 4">
    <name type="scientific">Solidesulfovibrio magneticus str. Maddingley MBC34</name>
    <dbReference type="NCBI Taxonomy" id="1206767"/>
    <lineage>
        <taxon>Bacteria</taxon>
        <taxon>Pseudomonadati</taxon>
        <taxon>Thermodesulfobacteriota</taxon>
        <taxon>Desulfovibrionia</taxon>
        <taxon>Desulfovibrionales</taxon>
        <taxon>Desulfovibrionaceae</taxon>
        <taxon>Solidesulfovibrio</taxon>
    </lineage>
</organism>
<accession>K6GFF0</accession>
<evidence type="ECO:0000256" key="2">
    <source>
        <dbReference type="SAM" id="SignalP"/>
    </source>
</evidence>
<dbReference type="Pfam" id="PF09608">
    <property type="entry name" value="Alph_Pro_TM"/>
    <property type="match status" value="1"/>
</dbReference>
<comment type="caution">
    <text evidence="3">The sequence shown here is derived from an EMBL/GenBank/DDBJ whole genome shotgun (WGS) entry which is preliminary data.</text>
</comment>
<dbReference type="Proteomes" id="UP000006272">
    <property type="component" value="Unassembled WGS sequence"/>
</dbReference>
<proteinExistence type="predicted"/>
<protein>
    <submittedName>
        <fullName evidence="3">Putative transmembrane protein</fullName>
    </submittedName>
</protein>
<keyword evidence="1 3" id="KW-0812">Transmembrane</keyword>
<feature type="transmembrane region" description="Helical" evidence="1">
    <location>
        <begin position="220"/>
        <end position="242"/>
    </location>
</feature>
<dbReference type="EMBL" id="ALAO01000114">
    <property type="protein sequence ID" value="EKO39819.1"/>
    <property type="molecule type" value="Genomic_DNA"/>
</dbReference>
<keyword evidence="1" id="KW-1133">Transmembrane helix</keyword>